<keyword evidence="1" id="KW-0805">Transcription regulation</keyword>
<evidence type="ECO:0000259" key="4">
    <source>
        <dbReference type="PROSITE" id="PS51077"/>
    </source>
</evidence>
<gene>
    <name evidence="6" type="ORF">GCM10010191_05970</name>
</gene>
<dbReference type="InterPro" id="IPR036390">
    <property type="entry name" value="WH_DNA-bd_sf"/>
</dbReference>
<dbReference type="EMBL" id="BAAARW010000002">
    <property type="protein sequence ID" value="GAA2401491.1"/>
    <property type="molecule type" value="Genomic_DNA"/>
</dbReference>
<keyword evidence="2" id="KW-0238">DNA-binding</keyword>
<dbReference type="Pfam" id="PF01614">
    <property type="entry name" value="IclR_C"/>
    <property type="match status" value="1"/>
</dbReference>
<keyword evidence="3" id="KW-0804">Transcription</keyword>
<dbReference type="PANTHER" id="PTHR30136:SF24">
    <property type="entry name" value="HTH-TYPE TRANSCRIPTIONAL REPRESSOR ALLR"/>
    <property type="match status" value="1"/>
</dbReference>
<comment type="caution">
    <text evidence="6">The sequence shown here is derived from an EMBL/GenBank/DDBJ whole genome shotgun (WGS) entry which is preliminary data.</text>
</comment>
<evidence type="ECO:0000256" key="1">
    <source>
        <dbReference type="ARBA" id="ARBA00023015"/>
    </source>
</evidence>
<dbReference type="InterPro" id="IPR050707">
    <property type="entry name" value="HTH_MetabolicPath_Reg"/>
</dbReference>
<sequence length="274" mass="29069">MTNRSTTMRKTAPGADNVGTEAAARVADVLLLFAGGPRYLGVSAISRELGISKAVVYRILQSLVSREVLATDEGAAGYRLGPAAVALGASALRRFDARVAATPVLRRLREETGETTTLSGLVGDERVYLDQFESPREIKMTVDLGTRFPLHAGSSGKVILAFLPAERREAVLSRPLAALTERTVTDEAALREELAAIAAGGVAVSLGERQADAGSVAAPLIGPDGEVHGSISVCGPRYRFTPEAVDRYRALVRDAAEEIRRGWTWLRDSVTGAG</sequence>
<dbReference type="Pfam" id="PF09339">
    <property type="entry name" value="HTH_IclR"/>
    <property type="match status" value="1"/>
</dbReference>
<dbReference type="InterPro" id="IPR014757">
    <property type="entry name" value="Tscrpt_reg_IclR_C"/>
</dbReference>
<dbReference type="RefSeq" id="WP_344586778.1">
    <property type="nucleotide sequence ID" value="NZ_BAAARW010000002.1"/>
</dbReference>
<dbReference type="InterPro" id="IPR029016">
    <property type="entry name" value="GAF-like_dom_sf"/>
</dbReference>
<evidence type="ECO:0000256" key="3">
    <source>
        <dbReference type="ARBA" id="ARBA00023163"/>
    </source>
</evidence>
<dbReference type="Proteomes" id="UP001501231">
    <property type="component" value="Unassembled WGS sequence"/>
</dbReference>
<dbReference type="InterPro" id="IPR005471">
    <property type="entry name" value="Tscrpt_reg_IclR_N"/>
</dbReference>
<protein>
    <submittedName>
        <fullName evidence="6">IclR family transcriptional regulator</fullName>
    </submittedName>
</protein>
<dbReference type="SUPFAM" id="SSF55781">
    <property type="entry name" value="GAF domain-like"/>
    <property type="match status" value="1"/>
</dbReference>
<feature type="domain" description="HTH iclR-type" evidence="4">
    <location>
        <begin position="20"/>
        <end position="82"/>
    </location>
</feature>
<organism evidence="6 7">
    <name type="scientific">Actinomadura vinacea</name>
    <dbReference type="NCBI Taxonomy" id="115336"/>
    <lineage>
        <taxon>Bacteria</taxon>
        <taxon>Bacillati</taxon>
        <taxon>Actinomycetota</taxon>
        <taxon>Actinomycetes</taxon>
        <taxon>Streptosporangiales</taxon>
        <taxon>Thermomonosporaceae</taxon>
        <taxon>Actinomadura</taxon>
    </lineage>
</organism>
<dbReference type="PANTHER" id="PTHR30136">
    <property type="entry name" value="HELIX-TURN-HELIX TRANSCRIPTIONAL REGULATOR, ICLR FAMILY"/>
    <property type="match status" value="1"/>
</dbReference>
<dbReference type="PROSITE" id="PS51077">
    <property type="entry name" value="HTH_ICLR"/>
    <property type="match status" value="1"/>
</dbReference>
<evidence type="ECO:0000256" key="2">
    <source>
        <dbReference type="ARBA" id="ARBA00023125"/>
    </source>
</evidence>
<reference evidence="6 7" key="1">
    <citation type="journal article" date="2019" name="Int. J. Syst. Evol. Microbiol.">
        <title>The Global Catalogue of Microorganisms (GCM) 10K type strain sequencing project: providing services to taxonomists for standard genome sequencing and annotation.</title>
        <authorList>
            <consortium name="The Broad Institute Genomics Platform"/>
            <consortium name="The Broad Institute Genome Sequencing Center for Infectious Disease"/>
            <person name="Wu L."/>
            <person name="Ma J."/>
        </authorList>
    </citation>
    <scope>NUCLEOTIDE SEQUENCE [LARGE SCALE GENOMIC DNA]</scope>
    <source>
        <strain evidence="6 7">JCM 3325</strain>
    </source>
</reference>
<feature type="domain" description="IclR-ED" evidence="5">
    <location>
        <begin position="83"/>
        <end position="265"/>
    </location>
</feature>
<dbReference type="SUPFAM" id="SSF46785">
    <property type="entry name" value="Winged helix' DNA-binding domain"/>
    <property type="match status" value="1"/>
</dbReference>
<evidence type="ECO:0000313" key="7">
    <source>
        <dbReference type="Proteomes" id="UP001501231"/>
    </source>
</evidence>
<keyword evidence="7" id="KW-1185">Reference proteome</keyword>
<proteinExistence type="predicted"/>
<dbReference type="SMART" id="SM00346">
    <property type="entry name" value="HTH_ICLR"/>
    <property type="match status" value="1"/>
</dbReference>
<dbReference type="Gene3D" id="3.30.450.40">
    <property type="match status" value="1"/>
</dbReference>
<dbReference type="InterPro" id="IPR036388">
    <property type="entry name" value="WH-like_DNA-bd_sf"/>
</dbReference>
<name>A0ABN3IDC0_9ACTN</name>
<accession>A0ABN3IDC0</accession>
<dbReference type="Gene3D" id="1.10.10.10">
    <property type="entry name" value="Winged helix-like DNA-binding domain superfamily/Winged helix DNA-binding domain"/>
    <property type="match status" value="1"/>
</dbReference>
<evidence type="ECO:0000313" key="6">
    <source>
        <dbReference type="EMBL" id="GAA2401491.1"/>
    </source>
</evidence>
<dbReference type="PROSITE" id="PS51078">
    <property type="entry name" value="ICLR_ED"/>
    <property type="match status" value="1"/>
</dbReference>
<evidence type="ECO:0000259" key="5">
    <source>
        <dbReference type="PROSITE" id="PS51078"/>
    </source>
</evidence>